<evidence type="ECO:0000256" key="2">
    <source>
        <dbReference type="ARBA" id="ARBA00008640"/>
    </source>
</evidence>
<feature type="domain" description="VTT" evidence="8">
    <location>
        <begin position="60"/>
        <end position="175"/>
    </location>
</feature>
<comment type="similarity">
    <text evidence="2 7">Belongs to the TVP38/TMEM64 family.</text>
</comment>
<dbReference type="AlphaFoldDB" id="A0AA44ZMH7"/>
<dbReference type="InterPro" id="IPR015414">
    <property type="entry name" value="TMEM64"/>
</dbReference>
<dbReference type="Pfam" id="PF09335">
    <property type="entry name" value="VTT_dom"/>
    <property type="match status" value="1"/>
</dbReference>
<evidence type="ECO:0000259" key="8">
    <source>
        <dbReference type="Pfam" id="PF09335"/>
    </source>
</evidence>
<evidence type="ECO:0000256" key="7">
    <source>
        <dbReference type="RuleBase" id="RU366058"/>
    </source>
</evidence>
<dbReference type="EMBL" id="PHUJ01000003">
    <property type="protein sequence ID" value="PKB28896.1"/>
    <property type="molecule type" value="Genomic_DNA"/>
</dbReference>
<dbReference type="GO" id="GO:0005886">
    <property type="term" value="C:plasma membrane"/>
    <property type="evidence" value="ECO:0007669"/>
    <property type="project" value="UniProtKB-SubCell"/>
</dbReference>
<proteinExistence type="inferred from homology"/>
<feature type="transmembrane region" description="Helical" evidence="7">
    <location>
        <begin position="155"/>
        <end position="176"/>
    </location>
</feature>
<evidence type="ECO:0000256" key="6">
    <source>
        <dbReference type="ARBA" id="ARBA00023136"/>
    </source>
</evidence>
<accession>A0AA44ZMH7</accession>
<evidence type="ECO:0000313" key="9">
    <source>
        <dbReference type="EMBL" id="PKB28896.1"/>
    </source>
</evidence>
<reference evidence="9 10" key="1">
    <citation type="submission" date="2017-11" db="EMBL/GenBank/DDBJ databases">
        <title>Sequencing the genomes of 1000 actinobacteria strains.</title>
        <authorList>
            <person name="Klenk H.-P."/>
        </authorList>
    </citation>
    <scope>NUCLEOTIDE SEQUENCE [LARGE SCALE GENOMIC DNA]</scope>
    <source>
        <strain evidence="9 10">DSM 44104</strain>
    </source>
</reference>
<evidence type="ECO:0000256" key="3">
    <source>
        <dbReference type="ARBA" id="ARBA00022475"/>
    </source>
</evidence>
<protein>
    <recommendedName>
        <fullName evidence="7">TVP38/TMEM64 family membrane protein</fullName>
    </recommendedName>
</protein>
<keyword evidence="5 7" id="KW-1133">Transmembrane helix</keyword>
<comment type="subcellular location">
    <subcellularLocation>
        <location evidence="1 7">Cell membrane</location>
        <topology evidence="1 7">Multi-pass membrane protein</topology>
    </subcellularLocation>
</comment>
<dbReference type="InterPro" id="IPR032816">
    <property type="entry name" value="VTT_dom"/>
</dbReference>
<dbReference type="PANTHER" id="PTHR12677:SF59">
    <property type="entry name" value="GOLGI APPARATUS MEMBRANE PROTEIN TVP38-RELATED"/>
    <property type="match status" value="1"/>
</dbReference>
<keyword evidence="6 7" id="KW-0472">Membrane</keyword>
<dbReference type="Proteomes" id="UP000232453">
    <property type="component" value="Unassembled WGS sequence"/>
</dbReference>
<organism evidence="9 10">
    <name type="scientific">Pseudonocardia alni</name>
    <name type="common">Amycolata alni</name>
    <dbReference type="NCBI Taxonomy" id="33907"/>
    <lineage>
        <taxon>Bacteria</taxon>
        <taxon>Bacillati</taxon>
        <taxon>Actinomycetota</taxon>
        <taxon>Actinomycetes</taxon>
        <taxon>Pseudonocardiales</taxon>
        <taxon>Pseudonocardiaceae</taxon>
        <taxon>Pseudonocardia</taxon>
    </lineage>
</organism>
<feature type="transmembrane region" description="Helical" evidence="7">
    <location>
        <begin position="182"/>
        <end position="202"/>
    </location>
</feature>
<dbReference type="PANTHER" id="PTHR12677">
    <property type="entry name" value="GOLGI APPARATUS MEMBRANE PROTEIN TVP38-RELATED"/>
    <property type="match status" value="1"/>
</dbReference>
<feature type="transmembrane region" description="Helical" evidence="7">
    <location>
        <begin position="123"/>
        <end position="143"/>
    </location>
</feature>
<keyword evidence="3 7" id="KW-1003">Cell membrane</keyword>
<feature type="transmembrane region" description="Helical" evidence="7">
    <location>
        <begin position="41"/>
        <end position="59"/>
    </location>
</feature>
<sequence>MARWWRPVLLVTLVAAGSAVLLVTGWPTVEGVRATTASAGWAAPVLFTLLFVGFTLVPAPATVMGIAAGVLFGLPVGLATTMTAVAVGSLIGFVLSRTLGREVVAGIGGARIRRLDARLRRGGLWAVAGGRLLPVIPFPVLSYACGLTAIRLRDYLAGSVLGVAPSAVAFVTIGAYGGDPASVPFVAAVAGLVLLTGAALVAGRRRRRRTEPGAAPPVPPVPVG</sequence>
<keyword evidence="4 7" id="KW-0812">Transmembrane</keyword>
<evidence type="ECO:0000256" key="1">
    <source>
        <dbReference type="ARBA" id="ARBA00004651"/>
    </source>
</evidence>
<evidence type="ECO:0000256" key="4">
    <source>
        <dbReference type="ARBA" id="ARBA00022692"/>
    </source>
</evidence>
<evidence type="ECO:0000313" key="10">
    <source>
        <dbReference type="Proteomes" id="UP000232453"/>
    </source>
</evidence>
<evidence type="ECO:0000256" key="5">
    <source>
        <dbReference type="ARBA" id="ARBA00022989"/>
    </source>
</evidence>
<feature type="transmembrane region" description="Helical" evidence="7">
    <location>
        <begin position="71"/>
        <end position="95"/>
    </location>
</feature>
<gene>
    <name evidence="9" type="ORF">ATL51_0522</name>
</gene>
<dbReference type="RefSeq" id="WP_139282722.1">
    <property type="nucleotide sequence ID" value="NZ_JBEZGR010000002.1"/>
</dbReference>
<comment type="caution">
    <text evidence="9">The sequence shown here is derived from an EMBL/GenBank/DDBJ whole genome shotgun (WGS) entry which is preliminary data.</text>
</comment>
<name>A0AA44ZMH7_PSEA5</name>